<dbReference type="EMBL" id="CP006880">
    <property type="protein sequence ID" value="AJD44826.1"/>
    <property type="molecule type" value="Genomic_DNA"/>
</dbReference>
<dbReference type="SUPFAM" id="SSF50129">
    <property type="entry name" value="GroES-like"/>
    <property type="match status" value="1"/>
</dbReference>
<proteinExistence type="inferred from homology"/>
<dbReference type="PANTHER" id="PTHR10772">
    <property type="entry name" value="10 KDA HEAT SHOCK PROTEIN"/>
    <property type="match status" value="1"/>
</dbReference>
<dbReference type="GO" id="GO:0051082">
    <property type="term" value="F:unfolded protein binding"/>
    <property type="evidence" value="ECO:0007669"/>
    <property type="project" value="TreeGrafter"/>
</dbReference>
<dbReference type="GO" id="GO:0044183">
    <property type="term" value="F:protein folding chaperone"/>
    <property type="evidence" value="ECO:0007669"/>
    <property type="project" value="InterPro"/>
</dbReference>
<dbReference type="Gene3D" id="2.30.33.40">
    <property type="entry name" value="GroES chaperonin"/>
    <property type="match status" value="1"/>
</dbReference>
<evidence type="ECO:0000256" key="1">
    <source>
        <dbReference type="ARBA" id="ARBA00006975"/>
    </source>
</evidence>
<dbReference type="GO" id="GO:0051087">
    <property type="term" value="F:protein-folding chaperone binding"/>
    <property type="evidence" value="ECO:0007669"/>
    <property type="project" value="TreeGrafter"/>
</dbReference>
<keyword evidence="6" id="KW-1185">Reference proteome</keyword>
<dbReference type="SMART" id="SM00883">
    <property type="entry name" value="Cpn10"/>
    <property type="match status" value="1"/>
</dbReference>
<dbReference type="GO" id="GO:0005524">
    <property type="term" value="F:ATP binding"/>
    <property type="evidence" value="ECO:0007669"/>
    <property type="project" value="InterPro"/>
</dbReference>
<dbReference type="KEGG" id="rga:RGR602_PC00791"/>
<accession>A0A0B4XCG8</accession>
<dbReference type="GO" id="GO:0005737">
    <property type="term" value="C:cytoplasm"/>
    <property type="evidence" value="ECO:0007669"/>
    <property type="project" value="UniProtKB-SubCell"/>
</dbReference>
<comment type="function">
    <text evidence="3 4">Together with the chaperonin GroEL, plays an essential role in assisting protein folding. The GroEL-GroES system forms a nano-cage that allows encapsulation of the non-native substrate proteins and provides a physical environment optimized to promote and accelerate protein folding. GroES binds to the apical surface of the GroEL ring, thereby capping the opening of the GroEL channel.</text>
</comment>
<gene>
    <name evidence="5" type="primary">groES-2</name>
    <name evidence="3" type="synonym">groES</name>
    <name evidence="3" type="synonym">groS</name>
    <name evidence="5" type="ORF">RGR602_PC00791</name>
</gene>
<evidence type="ECO:0000256" key="2">
    <source>
        <dbReference type="ARBA" id="ARBA00023186"/>
    </source>
</evidence>
<name>A0A0B4XCG8_9HYPH</name>
<dbReference type="Pfam" id="PF00166">
    <property type="entry name" value="Cpn10"/>
    <property type="match status" value="1"/>
</dbReference>
<protein>
    <recommendedName>
        <fullName evidence="3">Co-chaperonin GroES</fullName>
    </recommendedName>
    <alternativeName>
        <fullName evidence="3">10 kDa chaperonin</fullName>
    </alternativeName>
    <alternativeName>
        <fullName evidence="3">Chaperonin-10</fullName>
        <shortName evidence="3">Cpn10</shortName>
    </alternativeName>
</protein>
<dbReference type="PRINTS" id="PR00297">
    <property type="entry name" value="CHAPERONIN10"/>
</dbReference>
<evidence type="ECO:0000256" key="4">
    <source>
        <dbReference type="RuleBase" id="RU000535"/>
    </source>
</evidence>
<dbReference type="Proteomes" id="UP000031368">
    <property type="component" value="Plasmid pRgalR602c"/>
</dbReference>
<geneLocation type="plasmid" evidence="5 6">
    <name>pRgalR602c</name>
</geneLocation>
<keyword evidence="3" id="KW-0963">Cytoplasm</keyword>
<reference evidence="5 6" key="1">
    <citation type="submission" date="2013-11" db="EMBL/GenBank/DDBJ databases">
        <title>Complete genome sequence of Rhizobium gallicum bv. gallicum R602.</title>
        <authorList>
            <person name="Bustos P."/>
            <person name="Santamaria R.I."/>
            <person name="Lozano L."/>
            <person name="Acosta J.L."/>
            <person name="Ormeno-Orrillo E."/>
            <person name="Rogel M.A."/>
            <person name="Romero D."/>
            <person name="Cevallos M.A."/>
            <person name="Martinez-Romero E."/>
            <person name="Gonzalez V."/>
        </authorList>
    </citation>
    <scope>NUCLEOTIDE SEQUENCE [LARGE SCALE GENOMIC DNA]</scope>
    <source>
        <strain evidence="5 6">R602</strain>
        <plasmid evidence="5 6">pRgalR602c</plasmid>
    </source>
</reference>
<dbReference type="AlphaFoldDB" id="A0A0B4XCG8"/>
<dbReference type="FunFam" id="2.30.33.40:FF:000001">
    <property type="entry name" value="10 kDa chaperonin"/>
    <property type="match status" value="1"/>
</dbReference>
<dbReference type="InterPro" id="IPR037124">
    <property type="entry name" value="Chaperonin_GroES_sf"/>
</dbReference>
<keyword evidence="2 3" id="KW-0143">Chaperone</keyword>
<comment type="similarity">
    <text evidence="1 3 4">Belongs to the GroES chaperonin family.</text>
</comment>
<dbReference type="HAMAP" id="MF_00580">
    <property type="entry name" value="CH10"/>
    <property type="match status" value="1"/>
</dbReference>
<comment type="subcellular location">
    <subcellularLocation>
        <location evidence="3">Cytoplasm</location>
    </subcellularLocation>
</comment>
<organism evidence="5 6">
    <name type="scientific">Rhizobium gallicum bv. gallicum R602sp</name>
    <dbReference type="NCBI Taxonomy" id="1041138"/>
    <lineage>
        <taxon>Bacteria</taxon>
        <taxon>Pseudomonadati</taxon>
        <taxon>Pseudomonadota</taxon>
        <taxon>Alphaproteobacteria</taxon>
        <taxon>Hyphomicrobiales</taxon>
        <taxon>Rhizobiaceae</taxon>
        <taxon>Rhizobium/Agrobacterium group</taxon>
        <taxon>Rhizobium</taxon>
    </lineage>
</organism>
<evidence type="ECO:0000313" key="5">
    <source>
        <dbReference type="EMBL" id="AJD44826.1"/>
    </source>
</evidence>
<evidence type="ECO:0000256" key="3">
    <source>
        <dbReference type="HAMAP-Rule" id="MF_00580"/>
    </source>
</evidence>
<evidence type="ECO:0000313" key="6">
    <source>
        <dbReference type="Proteomes" id="UP000031368"/>
    </source>
</evidence>
<dbReference type="PROSITE" id="PS00681">
    <property type="entry name" value="CHAPERONINS_CPN10"/>
    <property type="match status" value="1"/>
</dbReference>
<dbReference type="PANTHER" id="PTHR10772:SF58">
    <property type="entry name" value="CO-CHAPERONIN GROES"/>
    <property type="match status" value="1"/>
</dbReference>
<dbReference type="GO" id="GO:0046872">
    <property type="term" value="F:metal ion binding"/>
    <property type="evidence" value="ECO:0007669"/>
    <property type="project" value="TreeGrafter"/>
</dbReference>
<dbReference type="InterPro" id="IPR011032">
    <property type="entry name" value="GroES-like_sf"/>
</dbReference>
<dbReference type="InterPro" id="IPR018369">
    <property type="entry name" value="Chaprnonin_Cpn10_CS"/>
</dbReference>
<comment type="subunit">
    <text evidence="3">Heptamer of 7 subunits arranged in a ring. Interacts with the chaperonin GroEL.</text>
</comment>
<dbReference type="RefSeq" id="WP_040115121.1">
    <property type="nucleotide sequence ID" value="NZ_CP006880.1"/>
</dbReference>
<dbReference type="HOGENOM" id="CLU_132825_1_0_5"/>
<dbReference type="CDD" id="cd00320">
    <property type="entry name" value="cpn10"/>
    <property type="match status" value="1"/>
</dbReference>
<keyword evidence="5" id="KW-0614">Plasmid</keyword>
<dbReference type="InterPro" id="IPR020818">
    <property type="entry name" value="Chaperonin_GroES"/>
</dbReference>
<sequence>MTFRPLHDRVVVRRAKGDLKSKGGIIIQDTARQKQQDGEVTPLGRACSRRLVPLDVETGDVILFEKWAETGIGIDGEDLLIVKECDVMGIVEKTEATADTTA</sequence>